<dbReference type="PANTHER" id="PTHR32347">
    <property type="entry name" value="EFFLUX SYSTEM COMPONENT YKNX-RELATED"/>
    <property type="match status" value="1"/>
</dbReference>
<evidence type="ECO:0000313" key="6">
    <source>
        <dbReference type="Proteomes" id="UP000503820"/>
    </source>
</evidence>
<dbReference type="Gene3D" id="2.40.50.100">
    <property type="match status" value="1"/>
</dbReference>
<dbReference type="GO" id="GO:0030313">
    <property type="term" value="C:cell envelope"/>
    <property type="evidence" value="ECO:0007669"/>
    <property type="project" value="UniProtKB-SubCell"/>
</dbReference>
<comment type="caution">
    <text evidence="5">The sequence shown here is derived from an EMBL/GenBank/DDBJ whole genome shotgun (WGS) entry which is preliminary data.</text>
</comment>
<keyword evidence="2" id="KW-0175">Coiled coil</keyword>
<accession>A0A7J0BUD0</accession>
<evidence type="ECO:0000256" key="3">
    <source>
        <dbReference type="SAM" id="SignalP"/>
    </source>
</evidence>
<comment type="subcellular location">
    <subcellularLocation>
        <location evidence="1">Cell envelope</location>
    </subcellularLocation>
</comment>
<name>A0A7J0BUD0_9BACT</name>
<gene>
    <name evidence="5" type="ORF">DSM19430T_20030</name>
</gene>
<reference evidence="5 6" key="1">
    <citation type="submission" date="2020-05" db="EMBL/GenBank/DDBJ databases">
        <title>Draft genome sequence of Desulfovibrio psychrotolerans JS1T.</title>
        <authorList>
            <person name="Ueno A."/>
            <person name="Tamazawa S."/>
            <person name="Tamamura S."/>
            <person name="Murakami T."/>
            <person name="Kiyama T."/>
            <person name="Inomata H."/>
            <person name="Amano Y."/>
            <person name="Miyakawa K."/>
            <person name="Tamaki H."/>
            <person name="Naganuma T."/>
            <person name="Kaneko K."/>
        </authorList>
    </citation>
    <scope>NUCLEOTIDE SEQUENCE [LARGE SCALE GENOMIC DNA]</scope>
    <source>
        <strain evidence="5 6">JS1</strain>
    </source>
</reference>
<protein>
    <recommendedName>
        <fullName evidence="4">CzcB-like barrel-sandwich hybrid domain-containing protein</fullName>
    </recommendedName>
</protein>
<dbReference type="InterPro" id="IPR058647">
    <property type="entry name" value="BSH_CzcB-like"/>
</dbReference>
<dbReference type="Gene3D" id="2.40.30.170">
    <property type="match status" value="1"/>
</dbReference>
<sequence>MRTALLLLILLALAAAGIHMAAPDMLSRYLPSVHNATPAMQAAPPLAPPSPWVCGVGRVEPASEEIDLAFEYSGIVADVLVHEADPVRRGQVVAQLKSDEHKARLDTALAEQEAMQAEYDKVVSGARQEEKSASWIVVQRMRTLMDNARTEMMRRQTLLHQQIIAPEELDRAVTEYKVAQREHEEAMQRHLVTLNLSRREDILMAHARLQASRSKVAEAQAALLSTQLRSPLDGTVLRRYRHPGENVSIFFPSPVLRVGDISTLNIRAEVDEADFNTVLPGQQAYFTCDAFGDKKFTGTVLRVTPMMGTKGLLTESPTERVDAKVIEVLIAADTPAGLVTGLIVDVFIDTSPQPSSGVFKSKVSVTSAPQE</sequence>
<dbReference type="AlphaFoldDB" id="A0A7J0BUD0"/>
<proteinExistence type="predicted"/>
<dbReference type="Pfam" id="PF25973">
    <property type="entry name" value="BSH_CzcB"/>
    <property type="match status" value="1"/>
</dbReference>
<feature type="signal peptide" evidence="3">
    <location>
        <begin position="1"/>
        <end position="21"/>
    </location>
</feature>
<dbReference type="SUPFAM" id="SSF111369">
    <property type="entry name" value="HlyD-like secretion proteins"/>
    <property type="match status" value="1"/>
</dbReference>
<dbReference type="Proteomes" id="UP000503820">
    <property type="component" value="Unassembled WGS sequence"/>
</dbReference>
<feature type="domain" description="CzcB-like barrel-sandwich hybrid" evidence="4">
    <location>
        <begin position="72"/>
        <end position="248"/>
    </location>
</feature>
<evidence type="ECO:0000313" key="5">
    <source>
        <dbReference type="EMBL" id="GFM37319.1"/>
    </source>
</evidence>
<feature type="chain" id="PRO_5029858393" description="CzcB-like barrel-sandwich hybrid domain-containing protein" evidence="3">
    <location>
        <begin position="22"/>
        <end position="371"/>
    </location>
</feature>
<dbReference type="InterPro" id="IPR050465">
    <property type="entry name" value="UPF0194_transport"/>
</dbReference>
<organism evidence="5 6">
    <name type="scientific">Desulfovibrio psychrotolerans</name>
    <dbReference type="NCBI Taxonomy" id="415242"/>
    <lineage>
        <taxon>Bacteria</taxon>
        <taxon>Pseudomonadati</taxon>
        <taxon>Thermodesulfobacteriota</taxon>
        <taxon>Desulfovibrionia</taxon>
        <taxon>Desulfovibrionales</taxon>
        <taxon>Desulfovibrionaceae</taxon>
        <taxon>Desulfovibrio</taxon>
    </lineage>
</organism>
<dbReference type="EMBL" id="BLVP01000008">
    <property type="protein sequence ID" value="GFM37319.1"/>
    <property type="molecule type" value="Genomic_DNA"/>
</dbReference>
<evidence type="ECO:0000256" key="1">
    <source>
        <dbReference type="ARBA" id="ARBA00004196"/>
    </source>
</evidence>
<evidence type="ECO:0000259" key="4">
    <source>
        <dbReference type="Pfam" id="PF25973"/>
    </source>
</evidence>
<evidence type="ECO:0000256" key="2">
    <source>
        <dbReference type="ARBA" id="ARBA00023054"/>
    </source>
</evidence>
<keyword evidence="3" id="KW-0732">Signal</keyword>
<dbReference type="RefSeq" id="WP_174409931.1">
    <property type="nucleotide sequence ID" value="NZ_BLVP01000008.1"/>
</dbReference>
<keyword evidence="6" id="KW-1185">Reference proteome</keyword>